<organism evidence="1 2">
    <name type="scientific">Leptotrichia hofstadii</name>
    <dbReference type="NCBI Taxonomy" id="157688"/>
    <lineage>
        <taxon>Bacteria</taxon>
        <taxon>Fusobacteriati</taxon>
        <taxon>Fusobacteriota</taxon>
        <taxon>Fusobacteriia</taxon>
        <taxon>Fusobacteriales</taxon>
        <taxon>Leptotrichiaceae</taxon>
        <taxon>Leptotrichia</taxon>
    </lineage>
</organism>
<gene>
    <name evidence="1" type="ORF">JCM16775_0061</name>
</gene>
<keyword evidence="2" id="KW-1185">Reference proteome</keyword>
<evidence type="ECO:0000313" key="2">
    <source>
        <dbReference type="Proteomes" id="UP000321892"/>
    </source>
</evidence>
<dbReference type="Proteomes" id="UP000321892">
    <property type="component" value="Chromosome"/>
</dbReference>
<proteinExistence type="predicted"/>
<evidence type="ECO:0000313" key="1">
    <source>
        <dbReference type="EMBL" id="BBM37386.1"/>
    </source>
</evidence>
<sequence>MNPIPKLNMVTYINNKGIKKLDIPIFCFVNKITINTAIKEKIKFTNPNKVLESGKIYLGR</sequence>
<dbReference type="EMBL" id="AP019823">
    <property type="protein sequence ID" value="BBM37386.1"/>
    <property type="molecule type" value="Genomic_DNA"/>
</dbReference>
<accession>A0A510JE68</accession>
<dbReference type="AlphaFoldDB" id="A0A510JE68"/>
<dbReference type="KEGG" id="lhf:JCM16775_0061"/>
<reference evidence="1 2" key="1">
    <citation type="submission" date="2019-07" db="EMBL/GenBank/DDBJ databases">
        <title>Complete Genome Sequence of Leptotrichia hofstadii Strain JCM16775.</title>
        <authorList>
            <person name="Watanabe S."/>
            <person name="Cui L."/>
        </authorList>
    </citation>
    <scope>NUCLEOTIDE SEQUENCE [LARGE SCALE GENOMIC DNA]</scope>
    <source>
        <strain evidence="1 2">JCM16775</strain>
    </source>
</reference>
<name>A0A510JE68_9FUSO</name>
<protein>
    <submittedName>
        <fullName evidence="1">Uncharacterized protein</fullName>
    </submittedName>
</protein>